<feature type="compositionally biased region" description="Basic and acidic residues" evidence="1">
    <location>
        <begin position="102"/>
        <end position="112"/>
    </location>
</feature>
<proteinExistence type="predicted"/>
<feature type="compositionally biased region" description="Polar residues" evidence="1">
    <location>
        <begin position="86"/>
        <end position="101"/>
    </location>
</feature>
<name>A0A1S3IG63_LINAN</name>
<feature type="domain" description="RAD51 interacting motif" evidence="2">
    <location>
        <begin position="331"/>
        <end position="352"/>
    </location>
</feature>
<dbReference type="GO" id="GO:0036297">
    <property type="term" value="P:interstrand cross-link repair"/>
    <property type="evidence" value="ECO:0007669"/>
    <property type="project" value="TreeGrafter"/>
</dbReference>
<feature type="compositionally biased region" description="Acidic residues" evidence="1">
    <location>
        <begin position="162"/>
        <end position="173"/>
    </location>
</feature>
<feature type="compositionally biased region" description="Polar residues" evidence="1">
    <location>
        <begin position="315"/>
        <end position="325"/>
    </location>
</feature>
<gene>
    <name evidence="4 5" type="primary">LOC106164038</name>
</gene>
<evidence type="ECO:0000313" key="3">
    <source>
        <dbReference type="Proteomes" id="UP000085678"/>
    </source>
</evidence>
<dbReference type="AlphaFoldDB" id="A0A1S3IG63"/>
<evidence type="ECO:0000259" key="2">
    <source>
        <dbReference type="Pfam" id="PF15696"/>
    </source>
</evidence>
<feature type="compositionally biased region" description="Acidic residues" evidence="1">
    <location>
        <begin position="200"/>
        <end position="218"/>
    </location>
</feature>
<keyword evidence="4 5" id="KW-0808">Transferase</keyword>
<dbReference type="GO" id="GO:0000724">
    <property type="term" value="P:double-strand break repair via homologous recombination"/>
    <property type="evidence" value="ECO:0007669"/>
    <property type="project" value="TreeGrafter"/>
</dbReference>
<evidence type="ECO:0000313" key="4">
    <source>
        <dbReference type="RefSeq" id="XP_013397250.1"/>
    </source>
</evidence>
<dbReference type="PANTHER" id="PTHR15361:SF4">
    <property type="entry name" value="RAD51-ASSOCIATED PROTEIN 1"/>
    <property type="match status" value="1"/>
</dbReference>
<feature type="region of interest" description="Disordered" evidence="1">
    <location>
        <begin position="85"/>
        <end position="269"/>
    </location>
</feature>
<dbReference type="Pfam" id="PF15696">
    <property type="entry name" value="RAD51_interact"/>
    <property type="match status" value="1"/>
</dbReference>
<keyword evidence="3" id="KW-1185">Reference proteome</keyword>
<feature type="compositionally biased region" description="Basic and acidic residues" evidence="1">
    <location>
        <begin position="135"/>
        <end position="154"/>
    </location>
</feature>
<dbReference type="GO" id="GO:0003697">
    <property type="term" value="F:single-stranded DNA binding"/>
    <property type="evidence" value="ECO:0007669"/>
    <property type="project" value="TreeGrafter"/>
</dbReference>
<feature type="compositionally biased region" description="Low complexity" evidence="1">
    <location>
        <begin position="284"/>
        <end position="300"/>
    </location>
</feature>
<feature type="compositionally biased region" description="Basic and acidic residues" evidence="1">
    <location>
        <begin position="190"/>
        <end position="199"/>
    </location>
</feature>
<dbReference type="STRING" id="7574.A0A1S3IG63"/>
<sequence>MSERKSSRAKKVVDYATFGDEDGGSDDDFATPTPPPSKKTKLSTKESKPKKTQNIEASAKKSKKRRTAVEERVFDKELQLALELSMSETQLPPPLETSTQIPKDEGKKECNKENAGQNAAQMPDLDAIEELGSVEIKDDDTKPRAKRKAAADANKKRKLMSDDEEEEEEDQEDETSKQKGVVTDCDDDFSIDKELKGKESEDEEDEDFDMEDEEDSDYEIEKTKVTKGKKGKTPKKETQKQGKDSAKLKSKEVSATNRKCASKITTKKAAGTIASPSVTRAPLAVSRTPSAVSRSSLSSPGVGAPKWKPPALLKSGTSPSASTCGNGMISPTGLRLGLSRNIRVSKPLHSNIKVHQ</sequence>
<feature type="region of interest" description="Disordered" evidence="1">
    <location>
        <begin position="282"/>
        <end position="326"/>
    </location>
</feature>
<dbReference type="Proteomes" id="UP000085678">
    <property type="component" value="Unplaced"/>
</dbReference>
<dbReference type="PANTHER" id="PTHR15361">
    <property type="entry name" value="RAD51/NUKS-INTERACTING PROTEIN"/>
    <property type="match status" value="1"/>
</dbReference>
<keyword evidence="4 5" id="KW-0418">Kinase</keyword>
<feature type="region of interest" description="Disordered" evidence="1">
    <location>
        <begin position="1"/>
        <end position="69"/>
    </location>
</feature>
<dbReference type="RefSeq" id="XP_013397258.1">
    <property type="nucleotide sequence ID" value="XM_013541804.1"/>
</dbReference>
<accession>A0A1S3IG63</accession>
<reference evidence="4 5" key="1">
    <citation type="submission" date="2025-04" db="UniProtKB">
        <authorList>
            <consortium name="RefSeq"/>
        </authorList>
    </citation>
    <scope>IDENTIFICATION</scope>
    <source>
        <tissue evidence="4 5">Gonads</tissue>
    </source>
</reference>
<feature type="compositionally biased region" description="Basic and acidic residues" evidence="1">
    <location>
        <begin position="234"/>
        <end position="252"/>
    </location>
</feature>
<evidence type="ECO:0000313" key="5">
    <source>
        <dbReference type="RefSeq" id="XP_013397258.1"/>
    </source>
</evidence>
<dbReference type="InterPro" id="IPR052003">
    <property type="entry name" value="HR_DNA-Binding_Protein"/>
</dbReference>
<dbReference type="OrthoDB" id="6162659at2759"/>
<dbReference type="InterPro" id="IPR031419">
    <property type="entry name" value="RAD51_interact"/>
</dbReference>
<evidence type="ECO:0000256" key="1">
    <source>
        <dbReference type="SAM" id="MobiDB-lite"/>
    </source>
</evidence>
<protein>
    <submittedName>
        <fullName evidence="4">Nuclear ubiquitous casein and cyclin-dependent kinase substrate 1 isoform X1</fullName>
    </submittedName>
    <submittedName>
        <fullName evidence="5">Nuclear ubiquitous casein and cyclin-dependent kinase substrate 1 isoform X2</fullName>
    </submittedName>
</protein>
<dbReference type="KEGG" id="lak:106164038"/>
<dbReference type="GeneID" id="106164038"/>
<feature type="compositionally biased region" description="Acidic residues" evidence="1">
    <location>
        <begin position="19"/>
        <end position="29"/>
    </location>
</feature>
<dbReference type="GO" id="GO:0003690">
    <property type="term" value="F:double-stranded DNA binding"/>
    <property type="evidence" value="ECO:0007669"/>
    <property type="project" value="TreeGrafter"/>
</dbReference>
<organism evidence="3 4">
    <name type="scientific">Lingula anatina</name>
    <name type="common">Brachiopod</name>
    <name type="synonym">Lingula unguis</name>
    <dbReference type="NCBI Taxonomy" id="7574"/>
    <lineage>
        <taxon>Eukaryota</taxon>
        <taxon>Metazoa</taxon>
        <taxon>Spiralia</taxon>
        <taxon>Lophotrochozoa</taxon>
        <taxon>Brachiopoda</taxon>
        <taxon>Linguliformea</taxon>
        <taxon>Lingulata</taxon>
        <taxon>Lingulida</taxon>
        <taxon>Linguloidea</taxon>
        <taxon>Lingulidae</taxon>
        <taxon>Lingula</taxon>
    </lineage>
</organism>
<dbReference type="GO" id="GO:0016301">
    <property type="term" value="F:kinase activity"/>
    <property type="evidence" value="ECO:0007669"/>
    <property type="project" value="UniProtKB-KW"/>
</dbReference>
<dbReference type="RefSeq" id="XP_013397250.1">
    <property type="nucleotide sequence ID" value="XM_013541796.1"/>
</dbReference>